<evidence type="ECO:0000256" key="2">
    <source>
        <dbReference type="SAM" id="MobiDB-lite"/>
    </source>
</evidence>
<dbReference type="InterPro" id="IPR001506">
    <property type="entry name" value="Peptidase_M12A"/>
</dbReference>
<dbReference type="EMBL" id="CAJVCH010056698">
    <property type="protein sequence ID" value="CAG7718870.1"/>
    <property type="molecule type" value="Genomic_DNA"/>
</dbReference>
<dbReference type="Proteomes" id="UP000708208">
    <property type="component" value="Unassembled WGS sequence"/>
</dbReference>
<feature type="binding site" evidence="1">
    <location>
        <position position="184"/>
    </location>
    <ligand>
        <name>Zn(2+)</name>
        <dbReference type="ChEBI" id="CHEBI:29105"/>
        <note>catalytic</note>
    </ligand>
</feature>
<keyword evidence="1" id="KW-0862">Zinc</keyword>
<keyword evidence="6" id="KW-1185">Reference proteome</keyword>
<feature type="chain" id="PRO_5035208428" description="Peptidase M12A domain-containing protein" evidence="3">
    <location>
        <begin position="22"/>
        <end position="290"/>
    </location>
</feature>
<keyword evidence="1" id="KW-0378">Hydrolase</keyword>
<dbReference type="Pfam" id="PF01400">
    <property type="entry name" value="Astacin"/>
    <property type="match status" value="1"/>
</dbReference>
<dbReference type="GO" id="GO:0004222">
    <property type="term" value="F:metalloendopeptidase activity"/>
    <property type="evidence" value="ECO:0007669"/>
    <property type="project" value="UniProtKB-UniRule"/>
</dbReference>
<proteinExistence type="predicted"/>
<keyword evidence="1" id="KW-0479">Metal-binding</keyword>
<dbReference type="OrthoDB" id="291007at2759"/>
<organism evidence="5 6">
    <name type="scientific">Allacma fusca</name>
    <dbReference type="NCBI Taxonomy" id="39272"/>
    <lineage>
        <taxon>Eukaryota</taxon>
        <taxon>Metazoa</taxon>
        <taxon>Ecdysozoa</taxon>
        <taxon>Arthropoda</taxon>
        <taxon>Hexapoda</taxon>
        <taxon>Collembola</taxon>
        <taxon>Symphypleona</taxon>
        <taxon>Sminthuridae</taxon>
        <taxon>Allacma</taxon>
    </lineage>
</organism>
<keyword evidence="3" id="KW-0732">Signal</keyword>
<evidence type="ECO:0000259" key="4">
    <source>
        <dbReference type="PROSITE" id="PS51864"/>
    </source>
</evidence>
<feature type="signal peptide" evidence="3">
    <location>
        <begin position="1"/>
        <end position="21"/>
    </location>
</feature>
<dbReference type="GO" id="GO:0008270">
    <property type="term" value="F:zinc ion binding"/>
    <property type="evidence" value="ECO:0007669"/>
    <property type="project" value="UniProtKB-UniRule"/>
</dbReference>
<dbReference type="InterPro" id="IPR006026">
    <property type="entry name" value="Peptidase_Metallo"/>
</dbReference>
<evidence type="ECO:0000256" key="3">
    <source>
        <dbReference type="SAM" id="SignalP"/>
    </source>
</evidence>
<feature type="binding site" evidence="1">
    <location>
        <position position="188"/>
    </location>
    <ligand>
        <name>Zn(2+)</name>
        <dbReference type="ChEBI" id="CHEBI:29105"/>
        <note>catalytic</note>
    </ligand>
</feature>
<comment type="cofactor">
    <cofactor evidence="1">
        <name>Zn(2+)</name>
        <dbReference type="ChEBI" id="CHEBI:29105"/>
    </cofactor>
    <text evidence="1">Binds 1 zinc ion per subunit.</text>
</comment>
<protein>
    <recommendedName>
        <fullName evidence="4">Peptidase M12A domain-containing protein</fullName>
    </recommendedName>
</protein>
<feature type="domain" description="Peptidase M12A" evidence="4">
    <location>
        <begin position="85"/>
        <end position="287"/>
    </location>
</feature>
<gene>
    <name evidence="5" type="ORF">AFUS01_LOCUS8232</name>
</gene>
<dbReference type="CDD" id="cd04280">
    <property type="entry name" value="ZnMc_astacin_like"/>
    <property type="match status" value="1"/>
</dbReference>
<evidence type="ECO:0000256" key="1">
    <source>
        <dbReference type="PROSITE-ProRule" id="PRU01211"/>
    </source>
</evidence>
<name>A0A8J2JEV1_9HEXA</name>
<dbReference type="InterPro" id="IPR034035">
    <property type="entry name" value="Astacin-like_dom"/>
</dbReference>
<feature type="active site" evidence="1">
    <location>
        <position position="185"/>
    </location>
</feature>
<dbReference type="AlphaFoldDB" id="A0A8J2JEV1"/>
<reference evidence="5" key="1">
    <citation type="submission" date="2021-06" db="EMBL/GenBank/DDBJ databases">
        <authorList>
            <person name="Hodson N. C."/>
            <person name="Mongue J. A."/>
            <person name="Jaron S. K."/>
        </authorList>
    </citation>
    <scope>NUCLEOTIDE SEQUENCE</scope>
</reference>
<sequence length="290" mass="33251">MTKIISSVVLIAVALVCMVDCRTCKNVGEKCKSDEDCTSGNCQRRRCEERTETRKNILRAPNHPRTSRQLRLGELKPKRGVNQRSGTSPKSYRWPNGTMPYELDPAFTSSEREMILKSFKAIERNTCVDFVKRKKEKDWVYFERGLDSACASDIGKQGGKQILDLSVTKTKGASHCFHPEIIIHEILHALGFHHEQNRHDRDDYITINWDNIACGFRWNFDKDMSSSETTFGLPYDYTSIMHYERSEGGIHPNVPVLIPKPNYGFKIGSNKLSELDILRINRMYNCVAPT</sequence>
<accession>A0A8J2JEV1</accession>
<feature type="region of interest" description="Disordered" evidence="2">
    <location>
        <begin position="60"/>
        <end position="95"/>
    </location>
</feature>
<comment type="caution">
    <text evidence="1">Lacks conserved residue(s) required for the propagation of feature annotation.</text>
</comment>
<dbReference type="PROSITE" id="PS51864">
    <property type="entry name" value="ASTACIN"/>
    <property type="match status" value="1"/>
</dbReference>
<dbReference type="SMART" id="SM00235">
    <property type="entry name" value="ZnMc"/>
    <property type="match status" value="1"/>
</dbReference>
<keyword evidence="1" id="KW-0645">Protease</keyword>
<evidence type="ECO:0000313" key="5">
    <source>
        <dbReference type="EMBL" id="CAG7718870.1"/>
    </source>
</evidence>
<dbReference type="PANTHER" id="PTHR10127:SF873">
    <property type="entry name" value="METALLOENDOPEPTIDASE"/>
    <property type="match status" value="1"/>
</dbReference>
<keyword evidence="1" id="KW-0482">Metalloprotease</keyword>
<evidence type="ECO:0000313" key="6">
    <source>
        <dbReference type="Proteomes" id="UP000708208"/>
    </source>
</evidence>
<dbReference type="GO" id="GO:0006508">
    <property type="term" value="P:proteolysis"/>
    <property type="evidence" value="ECO:0007669"/>
    <property type="project" value="UniProtKB-KW"/>
</dbReference>
<dbReference type="PANTHER" id="PTHR10127">
    <property type="entry name" value="DISCOIDIN, CUB, EGF, LAMININ , AND ZINC METALLOPROTEASE DOMAIN CONTAINING"/>
    <property type="match status" value="1"/>
</dbReference>
<comment type="caution">
    <text evidence="5">The sequence shown here is derived from an EMBL/GenBank/DDBJ whole genome shotgun (WGS) entry which is preliminary data.</text>
</comment>
<feature type="binding site" evidence="1">
    <location>
        <position position="194"/>
    </location>
    <ligand>
        <name>Zn(2+)</name>
        <dbReference type="ChEBI" id="CHEBI:29105"/>
        <note>catalytic</note>
    </ligand>
</feature>